<sequence length="146" mass="16034">MLRALRAQPWAQGVLSGGRAGTPATSQQEAGREESKHPALGEWLQRETRKINRAREPPRPRPLCLRRRRHRGLQPPGGPRPRAPGASHPGPARCNCASERVPGARLAGPPRPAEPLGRDRAPLCSFRWPSTIVLLEIMNSIPIKGH</sequence>
<organism evidence="1 2">
    <name type="scientific">Rangifer tarandus platyrhynchus</name>
    <name type="common">Svalbard reindeer</name>
    <dbReference type="NCBI Taxonomy" id="3082113"/>
    <lineage>
        <taxon>Eukaryota</taxon>
        <taxon>Metazoa</taxon>
        <taxon>Chordata</taxon>
        <taxon>Craniata</taxon>
        <taxon>Vertebrata</taxon>
        <taxon>Euteleostomi</taxon>
        <taxon>Mammalia</taxon>
        <taxon>Eutheria</taxon>
        <taxon>Laurasiatheria</taxon>
        <taxon>Artiodactyla</taxon>
        <taxon>Ruminantia</taxon>
        <taxon>Pecora</taxon>
        <taxon>Cervidae</taxon>
        <taxon>Odocoileinae</taxon>
        <taxon>Rangifer</taxon>
    </lineage>
</organism>
<proteinExistence type="predicted"/>
<dbReference type="Proteomes" id="UP001162501">
    <property type="component" value="Chromosome 16"/>
</dbReference>
<dbReference type="EMBL" id="OX596100">
    <property type="protein sequence ID" value="CAI9696283.1"/>
    <property type="molecule type" value="Genomic_DNA"/>
</dbReference>
<name>A0ACB0E757_RANTA</name>
<evidence type="ECO:0000313" key="1">
    <source>
        <dbReference type="EMBL" id="CAI9696283.1"/>
    </source>
</evidence>
<accession>A0ACB0E757</accession>
<protein>
    <submittedName>
        <fullName evidence="1">Uncharacterized protein</fullName>
    </submittedName>
</protein>
<evidence type="ECO:0000313" key="2">
    <source>
        <dbReference type="Proteomes" id="UP001162501"/>
    </source>
</evidence>
<gene>
    <name evidence="1" type="ORF">MRATA1EN3_LOCUS7496</name>
</gene>
<reference evidence="1" key="1">
    <citation type="submission" date="2023-05" db="EMBL/GenBank/DDBJ databases">
        <authorList>
            <consortium name="ELIXIR-Norway"/>
        </authorList>
    </citation>
    <scope>NUCLEOTIDE SEQUENCE</scope>
</reference>